<keyword evidence="2" id="KW-0175">Coiled coil</keyword>
<organism evidence="4 5">
    <name type="scientific">Rhizobium leguminosarum</name>
    <dbReference type="NCBI Taxonomy" id="384"/>
    <lineage>
        <taxon>Bacteria</taxon>
        <taxon>Pseudomonadati</taxon>
        <taxon>Pseudomonadota</taxon>
        <taxon>Alphaproteobacteria</taxon>
        <taxon>Hyphomicrobiales</taxon>
        <taxon>Rhizobiaceae</taxon>
        <taxon>Rhizobium/Agrobacterium group</taxon>
        <taxon>Rhizobium</taxon>
    </lineage>
</organism>
<evidence type="ECO:0000259" key="3">
    <source>
        <dbReference type="Pfam" id="PF05065"/>
    </source>
</evidence>
<comment type="subcellular location">
    <subcellularLocation>
        <location evidence="1">Virion</location>
    </subcellularLocation>
</comment>
<dbReference type="InterPro" id="IPR024455">
    <property type="entry name" value="Phage_capsid"/>
</dbReference>
<dbReference type="Gene3D" id="3.30.2320.10">
    <property type="entry name" value="hypothetical protein PF0899 domain"/>
    <property type="match status" value="1"/>
</dbReference>
<proteinExistence type="predicted"/>
<name>A0A7W9ZZP5_RHILE</name>
<feature type="coiled-coil region" evidence="2">
    <location>
        <begin position="42"/>
        <end position="90"/>
    </location>
</feature>
<feature type="domain" description="Phage capsid-like C-terminal" evidence="3">
    <location>
        <begin position="149"/>
        <end position="427"/>
    </location>
</feature>
<dbReference type="Gene3D" id="3.30.2400.10">
    <property type="entry name" value="Major capsid protein gp5"/>
    <property type="match status" value="1"/>
</dbReference>
<evidence type="ECO:0000313" key="4">
    <source>
        <dbReference type="EMBL" id="MBB6224559.1"/>
    </source>
</evidence>
<reference evidence="4 5" key="1">
    <citation type="submission" date="2020-08" db="EMBL/GenBank/DDBJ databases">
        <title>Genomic Encyclopedia of Type Strains, Phase IV (KMG-V): Genome sequencing to study the core and pangenomes of soil and plant-associated prokaryotes.</title>
        <authorList>
            <person name="Whitman W."/>
        </authorList>
    </citation>
    <scope>NUCLEOTIDE SEQUENCE [LARGE SCALE GENOMIC DNA]</scope>
    <source>
        <strain evidence="4 5">SEMIA 4011</strain>
    </source>
</reference>
<dbReference type="SUPFAM" id="SSF56563">
    <property type="entry name" value="Major capsid protein gp5"/>
    <property type="match status" value="1"/>
</dbReference>
<dbReference type="EMBL" id="JACIIJ010000016">
    <property type="protein sequence ID" value="MBB6224559.1"/>
    <property type="molecule type" value="Genomic_DNA"/>
</dbReference>
<dbReference type="InterPro" id="IPR054612">
    <property type="entry name" value="Phage_capsid-like_C"/>
</dbReference>
<gene>
    <name evidence="4" type="ORF">GGE66_005574</name>
</gene>
<accession>A0A7W9ZZP5</accession>
<evidence type="ECO:0000256" key="2">
    <source>
        <dbReference type="SAM" id="Coils"/>
    </source>
</evidence>
<sequence length="429" mass="46825">MSDKSAVEQVMSAFEEFKAANDNRLKEIEKKGAADVVLSEKVERINGALDKFEKDNQKATAELLETKKALDDEKKHVDELEEKLNRMSLVGANDNVRRAEVKSKANVWARAVFDASIIGQHSITADQQKALAAVTAEYKAMGIANDTTGGYLAPIEYIREIIKGVTDVSPARTLSRVRQTASKAITIPKRTGQFAAQWVADQGTKSETDGLRYGMWEIPTHEMYALIDISNQNLEDSAFNMEAEINFEATEQFAVAEGAAFVSGNGVGKPLGFLDASSGLSENVSGSAVTIADVDGQANGLLALKYALKTAYARNATWALNRTTLGSVRRLKDAQKGYIWMPGIAGQPNTIDGDPYVEVPDMPSEGAGAYPIAYGDFARAYTLVDRIQMEMLRDPYTQATSGNIRFIFRRRLGGQVTLAEAVRKLKCST</sequence>
<dbReference type="NCBIfam" id="TIGR01554">
    <property type="entry name" value="major_cap_HK97"/>
    <property type="match status" value="1"/>
</dbReference>
<dbReference type="Pfam" id="PF05065">
    <property type="entry name" value="Phage_capsid"/>
    <property type="match status" value="1"/>
</dbReference>
<dbReference type="AlphaFoldDB" id="A0A7W9ZZP5"/>
<comment type="caution">
    <text evidence="4">The sequence shown here is derived from an EMBL/GenBank/DDBJ whole genome shotgun (WGS) entry which is preliminary data.</text>
</comment>
<dbReference type="Proteomes" id="UP000517187">
    <property type="component" value="Unassembled WGS sequence"/>
</dbReference>
<evidence type="ECO:0000256" key="1">
    <source>
        <dbReference type="ARBA" id="ARBA00004328"/>
    </source>
</evidence>
<dbReference type="RefSeq" id="WP_184696962.1">
    <property type="nucleotide sequence ID" value="NZ_JACIIJ010000016.1"/>
</dbReference>
<evidence type="ECO:0000313" key="5">
    <source>
        <dbReference type="Proteomes" id="UP000517187"/>
    </source>
</evidence>
<protein>
    <submittedName>
        <fullName evidence="4">HK97 family phage major capsid protein</fullName>
    </submittedName>
</protein>